<name>A0A2V4EP46_9GAMM</name>
<reference evidence="2 3" key="1">
    <citation type="submission" date="2018-05" db="EMBL/GenBank/DDBJ databases">
        <title>Reference genomes for bee gut microbiota database.</title>
        <authorList>
            <person name="Ellegaard K.M."/>
        </authorList>
    </citation>
    <scope>NUCLEOTIDE SEQUENCE [LARGE SCALE GENOMIC DNA]</scope>
    <source>
        <strain evidence="2 3">ESL0182</strain>
    </source>
</reference>
<dbReference type="Proteomes" id="UP000247932">
    <property type="component" value="Unassembled WGS sequence"/>
</dbReference>
<gene>
    <name evidence="2" type="ORF">DKK70_09875</name>
</gene>
<dbReference type="EMBL" id="QGLR01000012">
    <property type="protein sequence ID" value="PXZ06288.1"/>
    <property type="molecule type" value="Genomic_DNA"/>
</dbReference>
<dbReference type="InterPro" id="IPR056085">
    <property type="entry name" value="DUF7668"/>
</dbReference>
<organism evidence="2 3">
    <name type="scientific">Gilliamella apicola</name>
    <dbReference type="NCBI Taxonomy" id="1196095"/>
    <lineage>
        <taxon>Bacteria</taxon>
        <taxon>Pseudomonadati</taxon>
        <taxon>Pseudomonadota</taxon>
        <taxon>Gammaproteobacteria</taxon>
        <taxon>Orbales</taxon>
        <taxon>Orbaceae</taxon>
        <taxon>Gilliamella</taxon>
    </lineage>
</organism>
<dbReference type="Pfam" id="PF24705">
    <property type="entry name" value="DUF7668"/>
    <property type="match status" value="1"/>
</dbReference>
<comment type="caution">
    <text evidence="2">The sequence shown here is derived from an EMBL/GenBank/DDBJ whole genome shotgun (WGS) entry which is preliminary data.</text>
</comment>
<accession>A0A2V4EP46</accession>
<evidence type="ECO:0000313" key="3">
    <source>
        <dbReference type="Proteomes" id="UP000247932"/>
    </source>
</evidence>
<sequence>MEQKIEQYKPLIKKLVIRISNKEYDLIKTNGQNGRVNIEDLKRVIDDYGCTIVSLPDKAFSIAEAYDITSENRIDIYLPLWTKEEGRSDLTLSLSCYNDNGVPKIEINDIRVL</sequence>
<keyword evidence="3" id="KW-1185">Reference proteome</keyword>
<feature type="domain" description="DUF7668" evidence="1">
    <location>
        <begin position="17"/>
        <end position="113"/>
    </location>
</feature>
<evidence type="ECO:0000313" key="2">
    <source>
        <dbReference type="EMBL" id="PXZ06288.1"/>
    </source>
</evidence>
<protein>
    <recommendedName>
        <fullName evidence="1">DUF7668 domain-containing protein</fullName>
    </recommendedName>
</protein>
<dbReference type="AlphaFoldDB" id="A0A2V4EP46"/>
<evidence type="ECO:0000259" key="1">
    <source>
        <dbReference type="Pfam" id="PF24705"/>
    </source>
</evidence>
<dbReference type="OrthoDB" id="1149888at2"/>
<proteinExistence type="predicted"/>